<protein>
    <submittedName>
        <fullName evidence="4">Nitronate monooxygenase</fullName>
        <ecNumber evidence="4">1.13.12.-</ecNumber>
    </submittedName>
</protein>
<comment type="caution">
    <text evidence="4">The sequence shown here is derived from an EMBL/GenBank/DDBJ whole genome shotgun (WGS) entry which is preliminary data.</text>
</comment>
<name>A0ABU9YNR4_9PROT</name>
<dbReference type="PANTHER" id="PTHR32332:SF20">
    <property type="entry name" value="2-NITROPROPANE DIOXYGENASE-LIKE PROTEIN"/>
    <property type="match status" value="1"/>
</dbReference>
<dbReference type="CDD" id="cd04730">
    <property type="entry name" value="NPD_like"/>
    <property type="match status" value="1"/>
</dbReference>
<evidence type="ECO:0000256" key="2">
    <source>
        <dbReference type="ARBA" id="ARBA00022643"/>
    </source>
</evidence>
<dbReference type="InterPro" id="IPR004136">
    <property type="entry name" value="NMO"/>
</dbReference>
<keyword evidence="5" id="KW-1185">Reference proteome</keyword>
<gene>
    <name evidence="4" type="ORF">WG926_19105</name>
</gene>
<dbReference type="SUPFAM" id="SSF51412">
    <property type="entry name" value="Inosine monophosphate dehydrogenase (IMPDH)"/>
    <property type="match status" value="1"/>
</dbReference>
<dbReference type="Gene3D" id="3.20.20.70">
    <property type="entry name" value="Aldolase class I"/>
    <property type="match status" value="1"/>
</dbReference>
<dbReference type="PANTHER" id="PTHR32332">
    <property type="entry name" value="2-NITROPROPANE DIOXYGENASE"/>
    <property type="match status" value="1"/>
</dbReference>
<keyword evidence="3 4" id="KW-0560">Oxidoreductase</keyword>
<reference evidence="4 5" key="1">
    <citation type="submission" date="2024-03" db="EMBL/GenBank/DDBJ databases">
        <title>High-quality draft genome sequencing of Tistrella sp. BH-R2-4.</title>
        <authorList>
            <person name="Dong C."/>
        </authorList>
    </citation>
    <scope>NUCLEOTIDE SEQUENCE [LARGE SCALE GENOMIC DNA]</scope>
    <source>
        <strain evidence="4 5">BH-R2-4</strain>
    </source>
</reference>
<evidence type="ECO:0000313" key="4">
    <source>
        <dbReference type="EMBL" id="MEN2990429.1"/>
    </source>
</evidence>
<dbReference type="GO" id="GO:0004497">
    <property type="term" value="F:monooxygenase activity"/>
    <property type="evidence" value="ECO:0007669"/>
    <property type="project" value="UniProtKB-KW"/>
</dbReference>
<accession>A0ABU9YNR4</accession>
<sequence>MGADTVAPGRAAALVGARLPVFQAGMGGVAGPRLVAAVAEAGGAGIIGLYKHNPDEIAALIAEAAALTDRPFGINLVPEVVSEPTLLDQVRGVTQAPAARPFVTFYGLPPAAAIRLARDAGRAVIVQTGSVFDAVEAVRRGAGAIVIQGHEAGGHHLSARGVLDLVAAVAERLPEIPLIAAGGISTAAAAAMAAEAGADAVLAGTAFICATESAAHDHYRARVLAATGADQTVITDRFEIGWAGRRHRVLRNAVTEAATPPAPTFIGRTVLFGRPYPVASGSAAVPTIHTSGRIDDMALYCGTGCDAVTAIEPAADIVRRLAAGVAQGRAARWPDARPAAIAAQS</sequence>
<dbReference type="Pfam" id="PF03060">
    <property type="entry name" value="NMO"/>
    <property type="match status" value="1"/>
</dbReference>
<evidence type="ECO:0000313" key="5">
    <source>
        <dbReference type="Proteomes" id="UP001413721"/>
    </source>
</evidence>
<keyword evidence="2" id="KW-0288">FMN</keyword>
<dbReference type="EC" id="1.13.12.-" evidence="4"/>
<dbReference type="RefSeq" id="WP_345938048.1">
    <property type="nucleotide sequence ID" value="NZ_JBBKTW010000007.1"/>
</dbReference>
<dbReference type="Proteomes" id="UP001413721">
    <property type="component" value="Unassembled WGS sequence"/>
</dbReference>
<dbReference type="EMBL" id="JBBKTW010000007">
    <property type="protein sequence ID" value="MEN2990429.1"/>
    <property type="molecule type" value="Genomic_DNA"/>
</dbReference>
<proteinExistence type="predicted"/>
<keyword evidence="1" id="KW-0285">Flavoprotein</keyword>
<dbReference type="InterPro" id="IPR013785">
    <property type="entry name" value="Aldolase_TIM"/>
</dbReference>
<evidence type="ECO:0000256" key="1">
    <source>
        <dbReference type="ARBA" id="ARBA00022630"/>
    </source>
</evidence>
<evidence type="ECO:0000256" key="3">
    <source>
        <dbReference type="ARBA" id="ARBA00023002"/>
    </source>
</evidence>
<keyword evidence="4" id="KW-0503">Monooxygenase</keyword>
<organism evidence="4 5">
    <name type="scientific">Tistrella arctica</name>
    <dbReference type="NCBI Taxonomy" id="3133430"/>
    <lineage>
        <taxon>Bacteria</taxon>
        <taxon>Pseudomonadati</taxon>
        <taxon>Pseudomonadota</taxon>
        <taxon>Alphaproteobacteria</taxon>
        <taxon>Geminicoccales</taxon>
        <taxon>Geminicoccaceae</taxon>
        <taxon>Tistrella</taxon>
    </lineage>
</organism>